<evidence type="ECO:0000313" key="3">
    <source>
        <dbReference type="Proteomes" id="UP001262582"/>
    </source>
</evidence>
<dbReference type="SUPFAM" id="SSF82771">
    <property type="entry name" value="GIY-YIG endonuclease"/>
    <property type="match status" value="1"/>
</dbReference>
<dbReference type="InterPro" id="IPR035901">
    <property type="entry name" value="GIY-YIG_endonuc_sf"/>
</dbReference>
<dbReference type="InterPro" id="IPR000305">
    <property type="entry name" value="GIY-YIG_endonuc"/>
</dbReference>
<sequence length="227" mass="26366">MEELDSNNLINYFNDLQKLCDEWNPLGNKISYSTFTNDKNSLEGIGPAAAIEKLDTKVFDYRTKKPLSITKDFAGLYLFIKNGQPFYCGISRNVIKRILDHQKGSTSSMATLAHRIAKSTNPDASEKKYLEIFNGEREKLLNCEMALIKFYDQDKEAYRNNMMAQHKEEIMLYLFEVFVSENMIQSITLLEHIKSNSAYYYLIRLNYLIGVQPQYEIFKPGHSRHIS</sequence>
<gene>
    <name evidence="2" type="ORF">RM539_17075</name>
</gene>
<evidence type="ECO:0000259" key="1">
    <source>
        <dbReference type="PROSITE" id="PS50164"/>
    </source>
</evidence>
<protein>
    <submittedName>
        <fullName evidence="2">GIY-YIG nuclease family protein</fullName>
    </submittedName>
</protein>
<dbReference type="CDD" id="cd00719">
    <property type="entry name" value="GIY-YIG_SF"/>
    <property type="match status" value="1"/>
</dbReference>
<feature type="domain" description="GIY-YIG" evidence="1">
    <location>
        <begin position="72"/>
        <end position="157"/>
    </location>
</feature>
<reference evidence="2 3" key="1">
    <citation type="submission" date="2023-09" db="EMBL/GenBank/DDBJ databases">
        <authorList>
            <person name="Rey-Velasco X."/>
        </authorList>
    </citation>
    <scope>NUCLEOTIDE SEQUENCE [LARGE SCALE GENOMIC DNA]</scope>
    <source>
        <strain evidence="2 3">F117</strain>
    </source>
</reference>
<keyword evidence="3" id="KW-1185">Reference proteome</keyword>
<name>A0ABU3D9T5_9FLAO</name>
<dbReference type="RefSeq" id="WP_311504634.1">
    <property type="nucleotide sequence ID" value="NZ_JAVRHK010000018.1"/>
</dbReference>
<proteinExistence type="predicted"/>
<evidence type="ECO:0000313" key="2">
    <source>
        <dbReference type="EMBL" id="MDT0678298.1"/>
    </source>
</evidence>
<comment type="caution">
    <text evidence="2">The sequence shown here is derived from an EMBL/GenBank/DDBJ whole genome shotgun (WGS) entry which is preliminary data.</text>
</comment>
<dbReference type="PROSITE" id="PS50164">
    <property type="entry name" value="GIY_YIG"/>
    <property type="match status" value="1"/>
</dbReference>
<dbReference type="Proteomes" id="UP001262582">
    <property type="component" value="Unassembled WGS sequence"/>
</dbReference>
<organism evidence="2 3">
    <name type="scientific">Autumnicola musiva</name>
    <dbReference type="NCBI Taxonomy" id="3075589"/>
    <lineage>
        <taxon>Bacteria</taxon>
        <taxon>Pseudomonadati</taxon>
        <taxon>Bacteroidota</taxon>
        <taxon>Flavobacteriia</taxon>
        <taxon>Flavobacteriales</taxon>
        <taxon>Flavobacteriaceae</taxon>
        <taxon>Autumnicola</taxon>
    </lineage>
</organism>
<accession>A0ABU3D9T5</accession>
<dbReference type="EMBL" id="JAVRHK010000018">
    <property type="protein sequence ID" value="MDT0678298.1"/>
    <property type="molecule type" value="Genomic_DNA"/>
</dbReference>